<dbReference type="InterPro" id="IPR025875">
    <property type="entry name" value="Leu-rich_rpt_4"/>
</dbReference>
<feature type="transmembrane region" description="Helical" evidence="8">
    <location>
        <begin position="215"/>
        <end position="235"/>
    </location>
</feature>
<dbReference type="PANTHER" id="PTHR47988">
    <property type="entry name" value="SOMATIC EMBRYOGENESIS RECEPTOR KINASE 1"/>
    <property type="match status" value="1"/>
</dbReference>
<accession>A0AAV0EG11</accession>
<dbReference type="InterPro" id="IPR013210">
    <property type="entry name" value="LRR_N_plant-typ"/>
</dbReference>
<feature type="transmembrane region" description="Helical" evidence="8">
    <location>
        <begin position="6"/>
        <end position="28"/>
    </location>
</feature>
<feature type="domain" description="Leucine-rich repeat-containing N-terminal plant-type" evidence="9">
    <location>
        <begin position="65"/>
        <end position="105"/>
    </location>
</feature>
<dbReference type="Gene3D" id="3.80.10.10">
    <property type="entry name" value="Ribonuclease Inhibitor"/>
    <property type="match status" value="1"/>
</dbReference>
<evidence type="ECO:0000313" key="11">
    <source>
        <dbReference type="Proteomes" id="UP001152523"/>
    </source>
</evidence>
<protein>
    <recommendedName>
        <fullName evidence="9">Leucine-rich repeat-containing N-terminal plant-type domain-containing protein</fullName>
    </recommendedName>
</protein>
<feature type="transmembrane region" description="Helical" evidence="8">
    <location>
        <begin position="40"/>
        <end position="59"/>
    </location>
</feature>
<organism evidence="10 11">
    <name type="scientific">Cuscuta epithymum</name>
    <dbReference type="NCBI Taxonomy" id="186058"/>
    <lineage>
        <taxon>Eukaryota</taxon>
        <taxon>Viridiplantae</taxon>
        <taxon>Streptophyta</taxon>
        <taxon>Embryophyta</taxon>
        <taxon>Tracheophyta</taxon>
        <taxon>Spermatophyta</taxon>
        <taxon>Magnoliopsida</taxon>
        <taxon>eudicotyledons</taxon>
        <taxon>Gunneridae</taxon>
        <taxon>Pentapetalae</taxon>
        <taxon>asterids</taxon>
        <taxon>lamiids</taxon>
        <taxon>Solanales</taxon>
        <taxon>Convolvulaceae</taxon>
        <taxon>Cuscuteae</taxon>
        <taxon>Cuscuta</taxon>
        <taxon>Cuscuta subgen. Cuscuta</taxon>
    </lineage>
</organism>
<name>A0AAV0EG11_9ASTE</name>
<gene>
    <name evidence="10" type="ORF">CEPIT_LOCUS23948</name>
</gene>
<sequence>MAMYYFVYIYNSLARPPLISLLSVLLGIMRMAQRRLSAVLLYWVDTCASLLLFCFFLQIPLVSSNAEGDALVDDLKNSLSDPNNCLQSWDRTLATPCTWFHISCNSNNYVTRIDLGGCGLAGSLSSNLGGELPKLEVFTLNNNNFTGSIPESFGNFPNLKELDVSNNNLEGNIPTSLLNRGPSFKLNYTNNPNLVVPSQYPSPTPVISGSNYTSFGWTIIITSLSLVWVMANTLFEHCIGSS</sequence>
<dbReference type="InterPro" id="IPR032675">
    <property type="entry name" value="LRR_dom_sf"/>
</dbReference>
<keyword evidence="2" id="KW-0433">Leucine-rich repeat</keyword>
<dbReference type="Proteomes" id="UP001152523">
    <property type="component" value="Unassembled WGS sequence"/>
</dbReference>
<comment type="caution">
    <text evidence="10">The sequence shown here is derived from an EMBL/GenBank/DDBJ whole genome shotgun (WGS) entry which is preliminary data.</text>
</comment>
<evidence type="ECO:0000256" key="6">
    <source>
        <dbReference type="ARBA" id="ARBA00022989"/>
    </source>
</evidence>
<dbReference type="Pfam" id="PF08263">
    <property type="entry name" value="LRRNT_2"/>
    <property type="match status" value="1"/>
</dbReference>
<keyword evidence="4" id="KW-0732">Signal</keyword>
<keyword evidence="3 8" id="KW-0812">Transmembrane</keyword>
<dbReference type="GO" id="GO:0016020">
    <property type="term" value="C:membrane"/>
    <property type="evidence" value="ECO:0007669"/>
    <property type="project" value="UniProtKB-SubCell"/>
</dbReference>
<evidence type="ECO:0000256" key="4">
    <source>
        <dbReference type="ARBA" id="ARBA00022729"/>
    </source>
</evidence>
<keyword evidence="5" id="KW-0677">Repeat</keyword>
<dbReference type="SUPFAM" id="SSF52058">
    <property type="entry name" value="L domain-like"/>
    <property type="match status" value="1"/>
</dbReference>
<keyword evidence="11" id="KW-1185">Reference proteome</keyword>
<evidence type="ECO:0000256" key="7">
    <source>
        <dbReference type="ARBA" id="ARBA00023136"/>
    </source>
</evidence>
<dbReference type="EMBL" id="CAMAPF010000921">
    <property type="protein sequence ID" value="CAH9121760.1"/>
    <property type="molecule type" value="Genomic_DNA"/>
</dbReference>
<evidence type="ECO:0000256" key="3">
    <source>
        <dbReference type="ARBA" id="ARBA00022692"/>
    </source>
</evidence>
<dbReference type="Pfam" id="PF12799">
    <property type="entry name" value="LRR_4"/>
    <property type="match status" value="1"/>
</dbReference>
<evidence type="ECO:0000313" key="10">
    <source>
        <dbReference type="EMBL" id="CAH9121760.1"/>
    </source>
</evidence>
<evidence type="ECO:0000256" key="2">
    <source>
        <dbReference type="ARBA" id="ARBA00022614"/>
    </source>
</evidence>
<dbReference type="FunFam" id="3.80.10.10:FF:000129">
    <property type="entry name" value="Leucine-rich repeat receptor-like kinase"/>
    <property type="match status" value="1"/>
</dbReference>
<evidence type="ECO:0000256" key="5">
    <source>
        <dbReference type="ARBA" id="ARBA00022737"/>
    </source>
</evidence>
<keyword evidence="6 8" id="KW-1133">Transmembrane helix</keyword>
<reference evidence="10" key="1">
    <citation type="submission" date="2022-07" db="EMBL/GenBank/DDBJ databases">
        <authorList>
            <person name="Macas J."/>
            <person name="Novak P."/>
            <person name="Neumann P."/>
        </authorList>
    </citation>
    <scope>NUCLEOTIDE SEQUENCE</scope>
</reference>
<evidence type="ECO:0000259" key="9">
    <source>
        <dbReference type="Pfam" id="PF08263"/>
    </source>
</evidence>
<evidence type="ECO:0000256" key="1">
    <source>
        <dbReference type="ARBA" id="ARBA00004167"/>
    </source>
</evidence>
<proteinExistence type="predicted"/>
<comment type="subcellular location">
    <subcellularLocation>
        <location evidence="1">Membrane</location>
        <topology evidence="1">Single-pass membrane protein</topology>
    </subcellularLocation>
</comment>
<evidence type="ECO:0000256" key="8">
    <source>
        <dbReference type="SAM" id="Phobius"/>
    </source>
</evidence>
<dbReference type="AlphaFoldDB" id="A0AAV0EG11"/>
<keyword evidence="7 8" id="KW-0472">Membrane</keyword>